<keyword evidence="4 6" id="KW-0472">Membrane</keyword>
<dbReference type="PANTHER" id="PTHR33048:SF55">
    <property type="entry name" value="INTEGRAL MEMBRANE PROTEIN"/>
    <property type="match status" value="1"/>
</dbReference>
<reference evidence="8 9" key="1">
    <citation type="submission" date="2024-09" db="EMBL/GenBank/DDBJ databases">
        <title>Itraconazole resistance in Madurella fahalii resulting from another homologue of gene encoding cytochrome P450 14-alpha sterol demethylase (CYP51).</title>
        <authorList>
            <person name="Yoshioka I."/>
            <person name="Fahal A.H."/>
            <person name="Kaneko S."/>
            <person name="Yaguchi T."/>
        </authorList>
    </citation>
    <scope>NUCLEOTIDE SEQUENCE [LARGE SCALE GENOMIC DNA]</scope>
    <source>
        <strain evidence="8 9">IFM 68171</strain>
    </source>
</reference>
<evidence type="ECO:0000256" key="4">
    <source>
        <dbReference type="ARBA" id="ARBA00023136"/>
    </source>
</evidence>
<evidence type="ECO:0000256" key="6">
    <source>
        <dbReference type="SAM" id="Phobius"/>
    </source>
</evidence>
<protein>
    <recommendedName>
        <fullName evidence="7">Rhodopsin domain-containing protein</fullName>
    </recommendedName>
</protein>
<dbReference type="InterPro" id="IPR049326">
    <property type="entry name" value="Rhodopsin_dom_fungi"/>
</dbReference>
<dbReference type="PANTHER" id="PTHR33048">
    <property type="entry name" value="PTH11-LIKE INTEGRAL MEMBRANE PROTEIN (AFU_ORTHOLOGUE AFUA_5G11245)"/>
    <property type="match status" value="1"/>
</dbReference>
<evidence type="ECO:0000313" key="9">
    <source>
        <dbReference type="Proteomes" id="UP001628179"/>
    </source>
</evidence>
<name>A0ABQ0FWT2_9PEZI</name>
<feature type="transmembrane region" description="Helical" evidence="6">
    <location>
        <begin position="247"/>
        <end position="270"/>
    </location>
</feature>
<evidence type="ECO:0000256" key="1">
    <source>
        <dbReference type="ARBA" id="ARBA00004141"/>
    </source>
</evidence>
<dbReference type="EMBL" id="BAAFSV010000001">
    <property type="protein sequence ID" value="GAB1309962.1"/>
    <property type="molecule type" value="Genomic_DNA"/>
</dbReference>
<comment type="similarity">
    <text evidence="5">Belongs to the SAT4 family.</text>
</comment>
<evidence type="ECO:0000256" key="5">
    <source>
        <dbReference type="ARBA" id="ARBA00038359"/>
    </source>
</evidence>
<feature type="transmembrane region" description="Helical" evidence="6">
    <location>
        <begin position="14"/>
        <end position="36"/>
    </location>
</feature>
<comment type="subcellular location">
    <subcellularLocation>
        <location evidence="1">Membrane</location>
        <topology evidence="1">Multi-pass membrane protein</topology>
    </subcellularLocation>
</comment>
<organism evidence="8 9">
    <name type="scientific">Madurella fahalii</name>
    <dbReference type="NCBI Taxonomy" id="1157608"/>
    <lineage>
        <taxon>Eukaryota</taxon>
        <taxon>Fungi</taxon>
        <taxon>Dikarya</taxon>
        <taxon>Ascomycota</taxon>
        <taxon>Pezizomycotina</taxon>
        <taxon>Sordariomycetes</taxon>
        <taxon>Sordariomycetidae</taxon>
        <taxon>Sordariales</taxon>
        <taxon>Sordariales incertae sedis</taxon>
        <taxon>Madurella</taxon>
    </lineage>
</organism>
<dbReference type="RefSeq" id="XP_070911695.1">
    <property type="nucleotide sequence ID" value="XM_071055594.1"/>
</dbReference>
<gene>
    <name evidence="8" type="ORF">MFIFM68171_00172</name>
</gene>
<sequence>MSTIPNGESLANEVILACALSPPFALVFVALRFYTARTILRMVRWDDWLILIALLLSIGYSASIIVLTQYGLGWHMSYLMAIRRGLRTFLIISAFPVPLTGNLATLFSKASILLFYLRFSTSRRFNIVVYILLFIIVVANSLGALGVLFYCQPISAFWDPRGGDATCISGDHWYAWLAILNCVTDGILLVLPAWIIYPLRVGYAQKAAIAAILGTGGFVLGVSIFRMVIIAQGWGNRDFTYKFATNYIWSVVETNVAIICACAPCLRALVGRYIPSLMHLSARRDPMGIYTIPMSHIAQRLPEGSSSSGNKESKASTCVASSWVSNKLFGSENSSYNGRDQHMA</sequence>
<keyword evidence="2 6" id="KW-0812">Transmembrane</keyword>
<keyword evidence="9" id="KW-1185">Reference proteome</keyword>
<evidence type="ECO:0000256" key="3">
    <source>
        <dbReference type="ARBA" id="ARBA00022989"/>
    </source>
</evidence>
<proteinExistence type="inferred from homology"/>
<dbReference type="Pfam" id="PF20684">
    <property type="entry name" value="Fung_rhodopsin"/>
    <property type="match status" value="1"/>
</dbReference>
<feature type="transmembrane region" description="Helical" evidence="6">
    <location>
        <begin position="209"/>
        <end position="235"/>
    </location>
</feature>
<feature type="transmembrane region" description="Helical" evidence="6">
    <location>
        <begin position="173"/>
        <end position="197"/>
    </location>
</feature>
<feature type="transmembrane region" description="Helical" evidence="6">
    <location>
        <begin position="127"/>
        <end position="150"/>
    </location>
</feature>
<accession>A0ABQ0FWT2</accession>
<dbReference type="GeneID" id="98170917"/>
<comment type="caution">
    <text evidence="8">The sequence shown here is derived from an EMBL/GenBank/DDBJ whole genome shotgun (WGS) entry which is preliminary data.</text>
</comment>
<dbReference type="InterPro" id="IPR052337">
    <property type="entry name" value="SAT4-like"/>
</dbReference>
<keyword evidence="3 6" id="KW-1133">Transmembrane helix</keyword>
<evidence type="ECO:0000256" key="2">
    <source>
        <dbReference type="ARBA" id="ARBA00022692"/>
    </source>
</evidence>
<feature type="domain" description="Rhodopsin" evidence="7">
    <location>
        <begin position="31"/>
        <end position="271"/>
    </location>
</feature>
<dbReference type="Proteomes" id="UP001628179">
    <property type="component" value="Unassembled WGS sequence"/>
</dbReference>
<feature type="transmembrane region" description="Helical" evidence="6">
    <location>
        <begin position="48"/>
        <end position="70"/>
    </location>
</feature>
<feature type="transmembrane region" description="Helical" evidence="6">
    <location>
        <begin position="90"/>
        <end position="115"/>
    </location>
</feature>
<evidence type="ECO:0000313" key="8">
    <source>
        <dbReference type="EMBL" id="GAB1309962.1"/>
    </source>
</evidence>
<evidence type="ECO:0000259" key="7">
    <source>
        <dbReference type="Pfam" id="PF20684"/>
    </source>
</evidence>